<dbReference type="AlphaFoldDB" id="A0A9N8ZBA0"/>
<keyword evidence="2" id="KW-1185">Reference proteome</keyword>
<proteinExistence type="predicted"/>
<comment type="caution">
    <text evidence="1">The sequence shown here is derived from an EMBL/GenBank/DDBJ whole genome shotgun (WGS) entry which is preliminary data.</text>
</comment>
<evidence type="ECO:0000313" key="2">
    <source>
        <dbReference type="Proteomes" id="UP000789706"/>
    </source>
</evidence>
<reference evidence="1" key="1">
    <citation type="submission" date="2021-06" db="EMBL/GenBank/DDBJ databases">
        <authorList>
            <person name="Kallberg Y."/>
            <person name="Tangrot J."/>
            <person name="Rosling A."/>
        </authorList>
    </citation>
    <scope>NUCLEOTIDE SEQUENCE</scope>
    <source>
        <strain evidence="1">AZ414A</strain>
    </source>
</reference>
<organism evidence="1 2">
    <name type="scientific">Diversispora eburnea</name>
    <dbReference type="NCBI Taxonomy" id="1213867"/>
    <lineage>
        <taxon>Eukaryota</taxon>
        <taxon>Fungi</taxon>
        <taxon>Fungi incertae sedis</taxon>
        <taxon>Mucoromycota</taxon>
        <taxon>Glomeromycotina</taxon>
        <taxon>Glomeromycetes</taxon>
        <taxon>Diversisporales</taxon>
        <taxon>Diversisporaceae</taxon>
        <taxon>Diversispora</taxon>
    </lineage>
</organism>
<name>A0A9N8ZBA0_9GLOM</name>
<dbReference type="Proteomes" id="UP000789706">
    <property type="component" value="Unassembled WGS sequence"/>
</dbReference>
<evidence type="ECO:0000313" key="1">
    <source>
        <dbReference type="EMBL" id="CAG8488270.1"/>
    </source>
</evidence>
<sequence length="86" mass="9939">MSNEYPIQVLYIWIHCSGNWYCVRVGAGDTFFRINTKIVVRIIIVLHFPEIIKRFEMGYCMLAENLMPVMLAGGTPTIFIRNSIVL</sequence>
<dbReference type="EMBL" id="CAJVPK010000283">
    <property type="protein sequence ID" value="CAG8488270.1"/>
    <property type="molecule type" value="Genomic_DNA"/>
</dbReference>
<accession>A0A9N8ZBA0</accession>
<protein>
    <submittedName>
        <fullName evidence="1">3445_t:CDS:1</fullName>
    </submittedName>
</protein>
<gene>
    <name evidence="1" type="ORF">DEBURN_LOCUS4033</name>
</gene>